<dbReference type="GO" id="GO:0030599">
    <property type="term" value="F:pectinesterase activity"/>
    <property type="evidence" value="ECO:0007669"/>
    <property type="project" value="UniProtKB-UniRule"/>
</dbReference>
<name>A0A371HRT5_MUCPR</name>
<dbReference type="GO" id="GO:0045490">
    <property type="term" value="P:pectin catabolic process"/>
    <property type="evidence" value="ECO:0007669"/>
    <property type="project" value="UniProtKB-UniRule"/>
</dbReference>
<evidence type="ECO:0000256" key="8">
    <source>
        <dbReference type="PROSITE-ProRule" id="PRU10040"/>
    </source>
</evidence>
<reference evidence="11" key="1">
    <citation type="submission" date="2018-05" db="EMBL/GenBank/DDBJ databases">
        <title>Draft genome of Mucuna pruriens seed.</title>
        <authorList>
            <person name="Nnadi N.E."/>
            <person name="Vos R."/>
            <person name="Hasami M.H."/>
            <person name="Devisetty U.K."/>
            <person name="Aguiy J.C."/>
        </authorList>
    </citation>
    <scope>NUCLEOTIDE SEQUENCE [LARGE SCALE GENOMIC DNA]</scope>
    <source>
        <strain evidence="11">JCA_2017</strain>
    </source>
</reference>
<dbReference type="SUPFAM" id="SSF51126">
    <property type="entry name" value="Pectin lyase-like"/>
    <property type="match status" value="1"/>
</dbReference>
<evidence type="ECO:0000256" key="3">
    <source>
        <dbReference type="ARBA" id="ARBA00006027"/>
    </source>
</evidence>
<evidence type="ECO:0000256" key="9">
    <source>
        <dbReference type="RuleBase" id="RU000589"/>
    </source>
</evidence>
<comment type="subcellular location">
    <subcellularLocation>
        <location evidence="1">Secreted</location>
        <location evidence="1">Cell wall</location>
    </subcellularLocation>
</comment>
<dbReference type="InterPro" id="IPR012334">
    <property type="entry name" value="Pectin_lyas_fold"/>
</dbReference>
<dbReference type="SMART" id="SM00856">
    <property type="entry name" value="PMEI"/>
    <property type="match status" value="1"/>
</dbReference>
<dbReference type="PANTHER" id="PTHR31707">
    <property type="entry name" value="PECTINESTERASE"/>
    <property type="match status" value="1"/>
</dbReference>
<dbReference type="InterPro" id="IPR006501">
    <property type="entry name" value="Pectinesterase_inhib_dom"/>
</dbReference>
<evidence type="ECO:0000256" key="2">
    <source>
        <dbReference type="ARBA" id="ARBA00005184"/>
    </source>
</evidence>
<dbReference type="GO" id="GO:0042545">
    <property type="term" value="P:cell wall modification"/>
    <property type="evidence" value="ECO:0007669"/>
    <property type="project" value="UniProtKB-UniRule"/>
</dbReference>
<proteinExistence type="inferred from homology"/>
<protein>
    <recommendedName>
        <fullName evidence="9">Pectinesterase</fullName>
        <ecNumber evidence="9">3.1.1.11</ecNumber>
    </recommendedName>
</protein>
<dbReference type="UniPathway" id="UPA00545">
    <property type="reaction ID" value="UER00823"/>
</dbReference>
<feature type="active site" evidence="8">
    <location>
        <position position="352"/>
    </location>
</feature>
<evidence type="ECO:0000256" key="1">
    <source>
        <dbReference type="ARBA" id="ARBA00004191"/>
    </source>
</evidence>
<evidence type="ECO:0000256" key="4">
    <source>
        <dbReference type="ARBA" id="ARBA00007786"/>
    </source>
</evidence>
<dbReference type="Gene3D" id="1.20.140.40">
    <property type="entry name" value="Invertase/pectin methylesterase inhibitor family protein"/>
    <property type="match status" value="1"/>
</dbReference>
<comment type="similarity">
    <text evidence="3">In the N-terminal section; belongs to the PMEI family.</text>
</comment>
<dbReference type="InterPro" id="IPR033131">
    <property type="entry name" value="Pectinesterase_Asp_AS"/>
</dbReference>
<sequence length="516" mass="57346">MLTLIPTATFIFFFLSSPPCAPFVHSHFAGFESLKVSPSKFIGSVRTVSNILQNVTSRLKLESFSFSNVNNDFGLFDAFSTCLDLLDLSAEELSWCISAVLSPQGKHNGTGNLSSDLRTWLSAVLANTDTCMDNFEGSNENVRDLIFTGIDQAKSLLQNILTQVKPVNLDNLSRSRSRSRSSIPSWIEPGDKKLLQKNMVHADAVVAADGTADFTTVMDAVHAAPDRSMKRYVIYIKKGVYAEKVEISKKKWNLVMIGDGTDATVITGNLSRNKSMSSFKTATFGVNGRGFIARDIAFRNTAGPGRHQAVALRSNSDLSVFYRCGIYGYQDSLYAHSLRQFYRDCKISGTVDFIFGHANAVFQNCTILVKKGLPKQKNTITAQGEIDPIRSSGFSIQFCNISANYDLLPYVNTTSTYLGRPWKPYSKTIFMQSYISDVLRPEGWLEWNGSLYLDTLFYAEYKNYGPGARLNNRVKWPGYHVINDSRKALNFTVANMITGNLWLPSTGVRFTPGLGN</sequence>
<evidence type="ECO:0000259" key="10">
    <source>
        <dbReference type="SMART" id="SM00856"/>
    </source>
</evidence>
<dbReference type="FunFam" id="2.160.20.10:FF:000001">
    <property type="entry name" value="Pectinesterase"/>
    <property type="match status" value="1"/>
</dbReference>
<dbReference type="InterPro" id="IPR000070">
    <property type="entry name" value="Pectinesterase_cat"/>
</dbReference>
<keyword evidence="6 9" id="KW-0378">Hydrolase</keyword>
<dbReference type="Pfam" id="PF01095">
    <property type="entry name" value="Pectinesterase"/>
    <property type="match status" value="1"/>
</dbReference>
<comment type="pathway">
    <text evidence="2 9">Glycan metabolism; pectin degradation; 2-dehydro-3-deoxy-D-gluconate from pectin: step 1/5.</text>
</comment>
<gene>
    <name evidence="11" type="ORF">CR513_10780</name>
</gene>
<keyword evidence="7 9" id="KW-0063">Aspartyl esterase</keyword>
<comment type="caution">
    <text evidence="11">The sequence shown here is derived from an EMBL/GenBank/DDBJ whole genome shotgun (WGS) entry which is preliminary data.</text>
</comment>
<dbReference type="AlphaFoldDB" id="A0A371HRT5"/>
<dbReference type="EMBL" id="QJKJ01001889">
    <property type="protein sequence ID" value="RDY05384.1"/>
    <property type="molecule type" value="Genomic_DNA"/>
</dbReference>
<evidence type="ECO:0000256" key="6">
    <source>
        <dbReference type="ARBA" id="ARBA00022801"/>
    </source>
</evidence>
<dbReference type="Proteomes" id="UP000257109">
    <property type="component" value="Unassembled WGS sequence"/>
</dbReference>
<dbReference type="SUPFAM" id="SSF101148">
    <property type="entry name" value="Plant invertase/pectin methylesterase inhibitor"/>
    <property type="match status" value="1"/>
</dbReference>
<evidence type="ECO:0000256" key="7">
    <source>
        <dbReference type="ARBA" id="ARBA00023085"/>
    </source>
</evidence>
<dbReference type="OrthoDB" id="2019149at2759"/>
<dbReference type="GO" id="GO:0004857">
    <property type="term" value="F:enzyme inhibitor activity"/>
    <property type="evidence" value="ECO:0007669"/>
    <property type="project" value="InterPro"/>
</dbReference>
<dbReference type="Pfam" id="PF04043">
    <property type="entry name" value="PMEI"/>
    <property type="match status" value="1"/>
</dbReference>
<dbReference type="InterPro" id="IPR035513">
    <property type="entry name" value="Invertase/methylesterase_inhib"/>
</dbReference>
<feature type="chain" id="PRO_5016482038" description="Pectinesterase" evidence="9">
    <location>
        <begin position="23"/>
        <end position="516"/>
    </location>
</feature>
<keyword evidence="5" id="KW-0964">Secreted</keyword>
<feature type="signal peptide" evidence="9">
    <location>
        <begin position="1"/>
        <end position="22"/>
    </location>
</feature>
<evidence type="ECO:0000313" key="12">
    <source>
        <dbReference type="Proteomes" id="UP000257109"/>
    </source>
</evidence>
<comment type="similarity">
    <text evidence="4">In the C-terminal section; belongs to the pectinesterase family.</text>
</comment>
<keyword evidence="5" id="KW-0134">Cell wall</keyword>
<dbReference type="Gene3D" id="2.160.20.10">
    <property type="entry name" value="Single-stranded right-handed beta-helix, Pectin lyase-like"/>
    <property type="match status" value="1"/>
</dbReference>
<feature type="domain" description="Pectinesterase inhibitor" evidence="10">
    <location>
        <begin position="37"/>
        <end position="163"/>
    </location>
</feature>
<dbReference type="STRING" id="157652.A0A371HRT5"/>
<dbReference type="EC" id="3.1.1.11" evidence="9"/>
<evidence type="ECO:0000256" key="5">
    <source>
        <dbReference type="ARBA" id="ARBA00022512"/>
    </source>
</evidence>
<organism evidence="11 12">
    <name type="scientific">Mucuna pruriens</name>
    <name type="common">Velvet bean</name>
    <name type="synonym">Dolichos pruriens</name>
    <dbReference type="NCBI Taxonomy" id="157652"/>
    <lineage>
        <taxon>Eukaryota</taxon>
        <taxon>Viridiplantae</taxon>
        <taxon>Streptophyta</taxon>
        <taxon>Embryophyta</taxon>
        <taxon>Tracheophyta</taxon>
        <taxon>Spermatophyta</taxon>
        <taxon>Magnoliopsida</taxon>
        <taxon>eudicotyledons</taxon>
        <taxon>Gunneridae</taxon>
        <taxon>Pentapetalae</taxon>
        <taxon>rosids</taxon>
        <taxon>fabids</taxon>
        <taxon>Fabales</taxon>
        <taxon>Fabaceae</taxon>
        <taxon>Papilionoideae</taxon>
        <taxon>50 kb inversion clade</taxon>
        <taxon>NPAAA clade</taxon>
        <taxon>indigoferoid/millettioid clade</taxon>
        <taxon>Phaseoleae</taxon>
        <taxon>Mucuna</taxon>
    </lineage>
</organism>
<dbReference type="PROSITE" id="PS00503">
    <property type="entry name" value="PECTINESTERASE_2"/>
    <property type="match status" value="1"/>
</dbReference>
<feature type="non-terminal residue" evidence="11">
    <location>
        <position position="1"/>
    </location>
</feature>
<comment type="catalytic activity">
    <reaction evidence="9">
        <text>[(1-&gt;4)-alpha-D-galacturonosyl methyl ester](n) + n H2O = [(1-&gt;4)-alpha-D-galacturonosyl](n) + n methanol + n H(+)</text>
        <dbReference type="Rhea" id="RHEA:22380"/>
        <dbReference type="Rhea" id="RHEA-COMP:14570"/>
        <dbReference type="Rhea" id="RHEA-COMP:14573"/>
        <dbReference type="ChEBI" id="CHEBI:15377"/>
        <dbReference type="ChEBI" id="CHEBI:15378"/>
        <dbReference type="ChEBI" id="CHEBI:17790"/>
        <dbReference type="ChEBI" id="CHEBI:140522"/>
        <dbReference type="ChEBI" id="CHEBI:140523"/>
        <dbReference type="EC" id="3.1.1.11"/>
    </reaction>
</comment>
<dbReference type="CDD" id="cd15799">
    <property type="entry name" value="PMEI-like_4"/>
    <property type="match status" value="1"/>
</dbReference>
<keyword evidence="9" id="KW-0732">Signal</keyword>
<evidence type="ECO:0000313" key="11">
    <source>
        <dbReference type="EMBL" id="RDY05384.1"/>
    </source>
</evidence>
<dbReference type="InterPro" id="IPR011050">
    <property type="entry name" value="Pectin_lyase_fold/virulence"/>
</dbReference>
<accession>A0A371HRT5</accession>
<keyword evidence="12" id="KW-1185">Reference proteome</keyword>